<evidence type="ECO:0000256" key="10">
    <source>
        <dbReference type="ARBA" id="ARBA00023125"/>
    </source>
</evidence>
<evidence type="ECO:0000256" key="2">
    <source>
        <dbReference type="ARBA" id="ARBA00022722"/>
    </source>
</evidence>
<keyword evidence="4" id="KW-0255">Endonuclease</keyword>
<evidence type="ECO:0000256" key="4">
    <source>
        <dbReference type="ARBA" id="ARBA00022759"/>
    </source>
</evidence>
<dbReference type="EMBL" id="FWEW01000384">
    <property type="protein sequence ID" value="SLM34685.1"/>
    <property type="molecule type" value="Genomic_DNA"/>
</dbReference>
<dbReference type="InterPro" id="IPR057670">
    <property type="entry name" value="SH3_retrovirus"/>
</dbReference>
<dbReference type="InterPro" id="IPR036397">
    <property type="entry name" value="RNaseH_sf"/>
</dbReference>
<organism evidence="14 15">
    <name type="scientific">Lasallia pustulata</name>
    <dbReference type="NCBI Taxonomy" id="136370"/>
    <lineage>
        <taxon>Eukaryota</taxon>
        <taxon>Fungi</taxon>
        <taxon>Dikarya</taxon>
        <taxon>Ascomycota</taxon>
        <taxon>Pezizomycotina</taxon>
        <taxon>Lecanoromycetes</taxon>
        <taxon>OSLEUM clade</taxon>
        <taxon>Umbilicariomycetidae</taxon>
        <taxon>Umbilicariales</taxon>
        <taxon>Umbilicariaceae</taxon>
        <taxon>Lasallia</taxon>
    </lineage>
</organism>
<dbReference type="GO" id="GO:0006310">
    <property type="term" value="P:DNA recombination"/>
    <property type="evidence" value="ECO:0007669"/>
    <property type="project" value="UniProtKB-KW"/>
</dbReference>
<reference evidence="15" key="1">
    <citation type="submission" date="2017-03" db="EMBL/GenBank/DDBJ databases">
        <authorList>
            <person name="Sharma R."/>
            <person name="Thines M."/>
        </authorList>
    </citation>
    <scope>NUCLEOTIDE SEQUENCE [LARGE SCALE GENOMIC DNA]</scope>
</reference>
<dbReference type="GO" id="GO:0003964">
    <property type="term" value="F:RNA-directed DNA polymerase activity"/>
    <property type="evidence" value="ECO:0007669"/>
    <property type="project" value="UniProtKB-KW"/>
</dbReference>
<keyword evidence="5" id="KW-0378">Hydrolase</keyword>
<keyword evidence="9" id="KW-0239">DNA-directed DNA polymerase</keyword>
<evidence type="ECO:0000256" key="8">
    <source>
        <dbReference type="ARBA" id="ARBA00022918"/>
    </source>
</evidence>
<proteinExistence type="predicted"/>
<keyword evidence="3" id="KW-0479">Metal-binding</keyword>
<dbReference type="Gene3D" id="3.30.420.10">
    <property type="entry name" value="Ribonuclease H-like superfamily/Ribonuclease H"/>
    <property type="match status" value="1"/>
</dbReference>
<keyword evidence="15" id="KW-1185">Reference proteome</keyword>
<keyword evidence="7" id="KW-0229">DNA integration</keyword>
<dbReference type="GO" id="GO:0015074">
    <property type="term" value="P:DNA integration"/>
    <property type="evidence" value="ECO:0007669"/>
    <property type="project" value="UniProtKB-KW"/>
</dbReference>
<feature type="region of interest" description="Disordered" evidence="12">
    <location>
        <begin position="1"/>
        <end position="27"/>
    </location>
</feature>
<dbReference type="PANTHER" id="PTHR42648">
    <property type="entry name" value="TRANSPOSASE, PUTATIVE-RELATED"/>
    <property type="match status" value="1"/>
</dbReference>
<dbReference type="PANTHER" id="PTHR42648:SF11">
    <property type="entry name" value="TRANSPOSON TY4-P GAG-POL POLYPROTEIN"/>
    <property type="match status" value="1"/>
</dbReference>
<keyword evidence="8" id="KW-0695">RNA-directed DNA polymerase</keyword>
<evidence type="ECO:0000256" key="3">
    <source>
        <dbReference type="ARBA" id="ARBA00022723"/>
    </source>
</evidence>
<dbReference type="Proteomes" id="UP000192927">
    <property type="component" value="Unassembled WGS sequence"/>
</dbReference>
<dbReference type="GO" id="GO:0003677">
    <property type="term" value="F:DNA binding"/>
    <property type="evidence" value="ECO:0007669"/>
    <property type="project" value="UniProtKB-KW"/>
</dbReference>
<evidence type="ECO:0000259" key="13">
    <source>
        <dbReference type="Pfam" id="PF25597"/>
    </source>
</evidence>
<evidence type="ECO:0000256" key="12">
    <source>
        <dbReference type="SAM" id="MobiDB-lite"/>
    </source>
</evidence>
<feature type="compositionally biased region" description="Basic residues" evidence="12">
    <location>
        <begin position="1"/>
        <end position="20"/>
    </location>
</feature>
<dbReference type="GO" id="GO:0003887">
    <property type="term" value="F:DNA-directed DNA polymerase activity"/>
    <property type="evidence" value="ECO:0007669"/>
    <property type="project" value="UniProtKB-KW"/>
</dbReference>
<keyword evidence="9" id="KW-0808">Transferase</keyword>
<keyword evidence="11" id="KW-0233">DNA recombination</keyword>
<dbReference type="Pfam" id="PF25597">
    <property type="entry name" value="SH3_retrovirus"/>
    <property type="match status" value="1"/>
</dbReference>
<evidence type="ECO:0000256" key="6">
    <source>
        <dbReference type="ARBA" id="ARBA00022842"/>
    </source>
</evidence>
<keyword evidence="10" id="KW-0238">DNA-binding</keyword>
<sequence length="404" mass="45713">MKKRPSKKFKAKKDKGRKRPAAKDPFPVTSYKGQHYWVTFLDNYTKDAEVIAITTKDKFFMGPSRQYREARLMEFCEMCMDRGIELEITAIEQHKQNGAAEQLNGNIMEKLHPTLLNAKLPKKYWPEVLKAIVYICHRCPSAMLGMTPYEKRYSTKPDLAHLWIIGARGYMLKPSSKRCKLIDTKSKQCILLGYSSRSLYMVLKEDGKIIRTNNVIFNEQKIMLDTHKLSSQSPAPVDIKDRSVLPNLPSGSNAIPAALPQSQKWPCAENLLDTLNVDAGEKMHNLTELEPLDNESSSAAQKIRVNPIPEGNVHTVTNNPGLLCISSQRTKGQYPHRWAMLGALISTAVDTADPFEPKTLGEAQTDLSWECWKAAMAEEKQSLDDNCTWKIVNKPEHRKILGGK</sequence>
<dbReference type="GO" id="GO:0016787">
    <property type="term" value="F:hydrolase activity"/>
    <property type="evidence" value="ECO:0007669"/>
    <property type="project" value="UniProtKB-KW"/>
</dbReference>
<evidence type="ECO:0000256" key="5">
    <source>
        <dbReference type="ARBA" id="ARBA00022801"/>
    </source>
</evidence>
<keyword evidence="6" id="KW-0460">Magnesium</keyword>
<evidence type="ECO:0000256" key="9">
    <source>
        <dbReference type="ARBA" id="ARBA00022932"/>
    </source>
</evidence>
<dbReference type="InterPro" id="IPR012337">
    <property type="entry name" value="RNaseH-like_sf"/>
</dbReference>
<keyword evidence="2" id="KW-0540">Nuclease</keyword>
<dbReference type="GO" id="GO:0046872">
    <property type="term" value="F:metal ion binding"/>
    <property type="evidence" value="ECO:0007669"/>
    <property type="project" value="UniProtKB-KW"/>
</dbReference>
<dbReference type="SUPFAM" id="SSF53098">
    <property type="entry name" value="Ribonuclease H-like"/>
    <property type="match status" value="1"/>
</dbReference>
<evidence type="ECO:0000313" key="15">
    <source>
        <dbReference type="Proteomes" id="UP000192927"/>
    </source>
</evidence>
<evidence type="ECO:0000256" key="7">
    <source>
        <dbReference type="ARBA" id="ARBA00022908"/>
    </source>
</evidence>
<dbReference type="GO" id="GO:0004519">
    <property type="term" value="F:endonuclease activity"/>
    <property type="evidence" value="ECO:0007669"/>
    <property type="project" value="UniProtKB-KW"/>
</dbReference>
<dbReference type="InterPro" id="IPR039537">
    <property type="entry name" value="Retrotran_Ty1/copia-like"/>
</dbReference>
<dbReference type="AlphaFoldDB" id="A0A1W5CVE3"/>
<accession>A0A1W5CVE3</accession>
<protein>
    <submittedName>
        <fullName evidence="14">Ribonuclease H-like domain</fullName>
    </submittedName>
</protein>
<name>A0A1W5CVE3_9LECA</name>
<evidence type="ECO:0000313" key="14">
    <source>
        <dbReference type="EMBL" id="SLM34685.1"/>
    </source>
</evidence>
<evidence type="ECO:0000256" key="11">
    <source>
        <dbReference type="ARBA" id="ARBA00023172"/>
    </source>
</evidence>
<evidence type="ECO:0000256" key="1">
    <source>
        <dbReference type="ARBA" id="ARBA00022695"/>
    </source>
</evidence>
<feature type="domain" description="Retroviral polymerase SH3-like" evidence="13">
    <location>
        <begin position="169"/>
        <end position="222"/>
    </location>
</feature>
<keyword evidence="1" id="KW-0548">Nucleotidyltransferase</keyword>